<evidence type="ECO:0000313" key="2">
    <source>
        <dbReference type="Proteomes" id="UP000784294"/>
    </source>
</evidence>
<dbReference type="Proteomes" id="UP000784294">
    <property type="component" value="Unassembled WGS sequence"/>
</dbReference>
<dbReference type="AlphaFoldDB" id="A0A448XQ07"/>
<reference evidence="1" key="1">
    <citation type="submission" date="2018-11" db="EMBL/GenBank/DDBJ databases">
        <authorList>
            <consortium name="Pathogen Informatics"/>
        </authorList>
    </citation>
    <scope>NUCLEOTIDE SEQUENCE</scope>
</reference>
<sequence>MTIWNQGCRPRTKKNWPTVLSAFTKRQGKAMLLCSSRQSLWTNWLGKVRLDFN</sequence>
<keyword evidence="2" id="KW-1185">Reference proteome</keyword>
<organism evidence="1 2">
    <name type="scientific">Protopolystoma xenopodis</name>
    <dbReference type="NCBI Taxonomy" id="117903"/>
    <lineage>
        <taxon>Eukaryota</taxon>
        <taxon>Metazoa</taxon>
        <taxon>Spiralia</taxon>
        <taxon>Lophotrochozoa</taxon>
        <taxon>Platyhelminthes</taxon>
        <taxon>Monogenea</taxon>
        <taxon>Polyopisthocotylea</taxon>
        <taxon>Polystomatidea</taxon>
        <taxon>Polystomatidae</taxon>
        <taxon>Protopolystoma</taxon>
    </lineage>
</organism>
<comment type="caution">
    <text evidence="1">The sequence shown here is derived from an EMBL/GenBank/DDBJ whole genome shotgun (WGS) entry which is preliminary data.</text>
</comment>
<evidence type="ECO:0000313" key="1">
    <source>
        <dbReference type="EMBL" id="VEL42110.1"/>
    </source>
</evidence>
<name>A0A448XQ07_9PLAT</name>
<accession>A0A448XQ07</accession>
<gene>
    <name evidence="1" type="ORF">PXEA_LOCUS35550</name>
</gene>
<protein>
    <submittedName>
        <fullName evidence="1">Uncharacterized protein</fullName>
    </submittedName>
</protein>
<dbReference type="EMBL" id="CAAALY010272682">
    <property type="protein sequence ID" value="VEL42110.1"/>
    <property type="molecule type" value="Genomic_DNA"/>
</dbReference>
<proteinExistence type="predicted"/>